<comment type="caution">
    <text evidence="1">The sequence shown here is derived from an EMBL/GenBank/DDBJ whole genome shotgun (WGS) entry which is preliminary data.</text>
</comment>
<gene>
    <name evidence="1" type="ORF">CRV08_12260</name>
</gene>
<evidence type="ECO:0000313" key="2">
    <source>
        <dbReference type="Proteomes" id="UP000290172"/>
    </source>
</evidence>
<proteinExistence type="predicted"/>
<dbReference type="SUPFAM" id="SSF47336">
    <property type="entry name" value="ACP-like"/>
    <property type="match status" value="1"/>
</dbReference>
<dbReference type="EMBL" id="PDKJ01000012">
    <property type="protein sequence ID" value="RXJ66832.1"/>
    <property type="molecule type" value="Genomic_DNA"/>
</dbReference>
<protein>
    <recommendedName>
        <fullName evidence="3">Carrier domain-containing protein</fullName>
    </recommendedName>
</protein>
<name>A0A4Q0Y9B5_9BACT</name>
<evidence type="ECO:0008006" key="3">
    <source>
        <dbReference type="Google" id="ProtNLM"/>
    </source>
</evidence>
<organism evidence="1 2">
    <name type="scientific">Halarcobacter ebronensis</name>
    <dbReference type="NCBI Taxonomy" id="1462615"/>
    <lineage>
        <taxon>Bacteria</taxon>
        <taxon>Pseudomonadati</taxon>
        <taxon>Campylobacterota</taxon>
        <taxon>Epsilonproteobacteria</taxon>
        <taxon>Campylobacterales</taxon>
        <taxon>Arcobacteraceae</taxon>
        <taxon>Halarcobacter</taxon>
    </lineage>
</organism>
<sequence length="96" mass="11031">MQSKIEKIVLDTLIELNEELELKELENPTLKTRLYGGKSNLDSLALVSFIADLEERLDEEFDKQIVLADEKAMSQKTSPFRDVQSLVNYISKLLDE</sequence>
<dbReference type="InterPro" id="IPR036736">
    <property type="entry name" value="ACP-like_sf"/>
</dbReference>
<evidence type="ECO:0000313" key="1">
    <source>
        <dbReference type="EMBL" id="RXJ66832.1"/>
    </source>
</evidence>
<reference evidence="1 2" key="1">
    <citation type="submission" date="2017-10" db="EMBL/GenBank/DDBJ databases">
        <title>Genomics of the genus Arcobacter.</title>
        <authorList>
            <person name="Perez-Cataluna A."/>
            <person name="Figueras M.J."/>
        </authorList>
    </citation>
    <scope>NUCLEOTIDE SEQUENCE [LARGE SCALE GENOMIC DNA]</scope>
    <source>
        <strain evidence="1 2">CECT 8993</strain>
    </source>
</reference>
<dbReference type="AlphaFoldDB" id="A0A4Q0Y9B5"/>
<dbReference type="Gene3D" id="1.10.1200.10">
    <property type="entry name" value="ACP-like"/>
    <property type="match status" value="1"/>
</dbReference>
<dbReference type="RefSeq" id="WP_128982539.1">
    <property type="nucleotide sequence ID" value="NZ_PDKJ01000012.1"/>
</dbReference>
<accession>A0A4Q0Y9B5</accession>
<dbReference type="Proteomes" id="UP000290172">
    <property type="component" value="Unassembled WGS sequence"/>
</dbReference>